<name>A0ACD0NVA2_9BASI</name>
<accession>A0ACD0NVA2</accession>
<dbReference type="EMBL" id="KZ820011">
    <property type="protein sequence ID" value="PWN49745.1"/>
    <property type="molecule type" value="Genomic_DNA"/>
</dbReference>
<gene>
    <name evidence="1" type="ORF">IE53DRAFT_388009</name>
</gene>
<protein>
    <submittedName>
        <fullName evidence="1">Uncharacterized protein</fullName>
    </submittedName>
</protein>
<evidence type="ECO:0000313" key="2">
    <source>
        <dbReference type="Proteomes" id="UP000245626"/>
    </source>
</evidence>
<evidence type="ECO:0000313" key="1">
    <source>
        <dbReference type="EMBL" id="PWN49745.1"/>
    </source>
</evidence>
<sequence length="1038" mass="112558">MTYGYLSHVDPLTFDPNNPLLTTNGFALFLAQVSIIIVFCQLLGKLFHKLGQPAVVGELLAGILLGPTALGNVPGFTQTIIPTHAMGLLKLMATLGLSFFLFLVGLETDVELMARYWKRVAIITLPGMAIPFGIAVGIARLIYQIETDQTVKFTSFFLFVGTVMAVSSLSIICRILAEMRILSTPLGTITVAVGVCNDLIGYMLLALGSALASGGKQINALYQLLAAAGYISCLWFVFRPSMNMLIRKSEFNMSTDSHQKAPEHLLAIALVGALVSAFFTDSVGVHPIVGAFAFGVCCPHGNFAVRVTESIETLVMSVLLPLFFVTSGLSTDFKLLDSGTTWGLILLLFCGTFVSKFGATALFASLTGLSWRHSVVVASLMQSKGVIEVIILNVALQLDVVSKRVFAMLVICFLCTTLTVKPVSTWMYSSGAEQQAPQDVVGDPDDQKSDPLSGPRREGHGPSFQGGNDFPITIAVTSLNPAISAMMSFISMVGTPGGSRSRLWVSEREEEEDSNLAEGKVSIDLLRLLPIEYTTSSIMKLISSSEDRRRDDLLESLKVAQALYHVPTSTALAAQRKLDHETLHGLTNNDPLDLVPNKADSTLSTPLDTFSLPSSELIPLIAKFNRLAQVKLKVQEPLSEEEESLGKGMAIVSWQSSKTYANGLSWLGGGGAAVTSGAENENDTEQTFWKVDDDDAHALPTKVFKGLRRSVATGVLIDRHSIDQRRGAFGERRVQRSSVVRVARERREKAEAVMGIPRTTAEGKRILLPFFGGADDRCAVELLKKLVSTTEGNVEGVVLVLPSSSLAVEAISSGKPIPTIRREGLPLEDEEEEEEEENHLSINLKTIHKEESEHIDARFLFKEQQKTRKDLEIHGDHGNSGWTLRGSLSGSEISESAEKGQEDGRKATSSSIHEESKPNLFGEPTPAFTIRTTRGVHFVTVHPPSSCSDSKSIRTLLSALLPVVDPELDLVMVGRGKLGQRSKEFRSEVEIMHGEHEEEEEEGEILAIGRTCGAVTEGLLVGGLRADLLVVQSKMGPT</sequence>
<proteinExistence type="predicted"/>
<keyword evidence="2" id="KW-1185">Reference proteome</keyword>
<dbReference type="Proteomes" id="UP000245626">
    <property type="component" value="Unassembled WGS sequence"/>
</dbReference>
<organism evidence="1 2">
    <name type="scientific">Violaceomyces palustris</name>
    <dbReference type="NCBI Taxonomy" id="1673888"/>
    <lineage>
        <taxon>Eukaryota</taxon>
        <taxon>Fungi</taxon>
        <taxon>Dikarya</taxon>
        <taxon>Basidiomycota</taxon>
        <taxon>Ustilaginomycotina</taxon>
        <taxon>Ustilaginomycetes</taxon>
        <taxon>Violaceomycetales</taxon>
        <taxon>Violaceomycetaceae</taxon>
        <taxon>Violaceomyces</taxon>
    </lineage>
</organism>
<reference evidence="1 2" key="1">
    <citation type="journal article" date="2018" name="Mol. Biol. Evol.">
        <title>Broad Genomic Sampling Reveals a Smut Pathogenic Ancestry of the Fungal Clade Ustilaginomycotina.</title>
        <authorList>
            <person name="Kijpornyongpan T."/>
            <person name="Mondo S.J."/>
            <person name="Barry K."/>
            <person name="Sandor L."/>
            <person name="Lee J."/>
            <person name="Lipzen A."/>
            <person name="Pangilinan J."/>
            <person name="LaButti K."/>
            <person name="Hainaut M."/>
            <person name="Henrissat B."/>
            <person name="Grigoriev I.V."/>
            <person name="Spatafora J.W."/>
            <person name="Aime M.C."/>
        </authorList>
    </citation>
    <scope>NUCLEOTIDE SEQUENCE [LARGE SCALE GENOMIC DNA]</scope>
    <source>
        <strain evidence="1 2">SA 807</strain>
    </source>
</reference>